<organism evidence="1 2">
    <name type="scientific">Rhodococcus opacus</name>
    <name type="common">Nocardia opaca</name>
    <dbReference type="NCBI Taxonomy" id="37919"/>
    <lineage>
        <taxon>Bacteria</taxon>
        <taxon>Bacillati</taxon>
        <taxon>Actinomycetota</taxon>
        <taxon>Actinomycetes</taxon>
        <taxon>Mycobacteriales</taxon>
        <taxon>Nocardiaceae</taxon>
        <taxon>Rhodococcus</taxon>
    </lineage>
</organism>
<dbReference type="AlphaFoldDB" id="A0A076ENZ2"/>
<proteinExistence type="predicted"/>
<name>A0A076ENZ2_RHOOP</name>
<gene>
    <name evidence="1" type="ORF">EP51_11260</name>
</gene>
<dbReference type="RefSeq" id="WP_128639235.1">
    <property type="nucleotide sequence ID" value="NZ_CP008947.1"/>
</dbReference>
<reference evidence="1 2" key="1">
    <citation type="submission" date="2014-07" db="EMBL/GenBank/DDBJ databases">
        <title>Genome Sequence of Rhodococcus opacus Strain R7, a Biodegrader of Mono- and Polycyclic Aromatic Hydrocarbons.</title>
        <authorList>
            <person name="Di Gennaro P."/>
            <person name="Zampolli J."/>
            <person name="Presti I."/>
            <person name="Cappelletti M."/>
            <person name="D'Ursi P."/>
            <person name="Orro A."/>
            <person name="Mezzelani A."/>
            <person name="Milanesi L."/>
        </authorList>
    </citation>
    <scope>NUCLEOTIDE SEQUENCE [LARGE SCALE GENOMIC DNA]</scope>
    <source>
        <strain evidence="1 2">R7</strain>
    </source>
</reference>
<dbReference type="EMBL" id="CP008947">
    <property type="protein sequence ID" value="AII05159.1"/>
    <property type="molecule type" value="Genomic_DNA"/>
</dbReference>
<dbReference type="Proteomes" id="UP000028488">
    <property type="component" value="Chromosome"/>
</dbReference>
<sequence>MATPPQVDLYDLNAARSILERVVKRANVPLTKPVTRTRATLTDLAESQTLVIAALRELTPTDEEKAAILAHVADGLVDKSLAPAEVGAYLHKLADTGTNKQLQNLINQVAFRYSKRGTAALRQLGDALVTDLLRPWADRVTSELLQVAPTVLEHGPNPVERTPAVAEAYATAGRLTDSMNEAWSTADGLRRHGILTGGDVAQPLLYRFARPQLLADASTAHRSVWFLAYAVAKGAQPTVATHAEAKAGLVPA</sequence>
<evidence type="ECO:0000313" key="1">
    <source>
        <dbReference type="EMBL" id="AII05159.1"/>
    </source>
</evidence>
<accession>A0A076ENZ2</accession>
<protein>
    <submittedName>
        <fullName evidence="1">Uncharacterized protein</fullName>
    </submittedName>
</protein>
<evidence type="ECO:0000313" key="2">
    <source>
        <dbReference type="Proteomes" id="UP000028488"/>
    </source>
</evidence>